<protein>
    <recommendedName>
        <fullName evidence="2">Glycine-rich domain-containing protein</fullName>
    </recommendedName>
</protein>
<evidence type="ECO:0000256" key="1">
    <source>
        <dbReference type="SAM" id="SignalP"/>
    </source>
</evidence>
<accession>A0ABR5G4H0</accession>
<feature type="signal peptide" evidence="1">
    <location>
        <begin position="1"/>
        <end position="23"/>
    </location>
</feature>
<evidence type="ECO:0000313" key="3">
    <source>
        <dbReference type="EMBL" id="KLO55101.1"/>
    </source>
</evidence>
<gene>
    <name evidence="3" type="ORF">ABW05_23945</name>
</gene>
<sequence length="187" mass="17832">MAAAVNLSAGTALSLSAGFPAVAPVLSPFTASGNYTIPWWCNKIDVVVLGGGGGALNGGFTNGAGGKAGQWNAITLTRGVNIPWTQTLIAFVVGTGGTHGALAGSGAASSAAGISGSGGAGGAAFGAQPGESPGNYTFGANPNPYVGGPTATSSTIQVPGVGGYGGGLFGSGATDGGRGQVWFYAYQ</sequence>
<keyword evidence="1" id="KW-0732">Signal</keyword>
<dbReference type="Proteomes" id="UP000036499">
    <property type="component" value="Unassembled WGS sequence"/>
</dbReference>
<keyword evidence="4" id="KW-1185">Reference proteome</keyword>
<reference evidence="3 4" key="1">
    <citation type="submission" date="2015-05" db="EMBL/GenBank/DDBJ databases">
        <title>Genome sequence of Mycobacterium senegalense.</title>
        <authorList>
            <person name="Greninger A.L."/>
            <person name="Miller S."/>
        </authorList>
    </citation>
    <scope>NUCLEOTIDE SEQUENCE [LARGE SCALE GENOMIC DNA]</scope>
    <source>
        <strain evidence="3 4">CK2</strain>
    </source>
</reference>
<organism evidence="3 4">
    <name type="scientific">Mycolicibacterium senegalense</name>
    <dbReference type="NCBI Taxonomy" id="1796"/>
    <lineage>
        <taxon>Bacteria</taxon>
        <taxon>Bacillati</taxon>
        <taxon>Actinomycetota</taxon>
        <taxon>Actinomycetes</taxon>
        <taxon>Mycobacteriales</taxon>
        <taxon>Mycobacteriaceae</taxon>
        <taxon>Mycolicibacterium</taxon>
    </lineage>
</organism>
<feature type="chain" id="PRO_5045562795" description="Glycine-rich domain-containing protein" evidence="1">
    <location>
        <begin position="24"/>
        <end position="187"/>
    </location>
</feature>
<evidence type="ECO:0000313" key="4">
    <source>
        <dbReference type="Proteomes" id="UP000036499"/>
    </source>
</evidence>
<comment type="caution">
    <text evidence="3">The sequence shown here is derived from an EMBL/GenBank/DDBJ whole genome shotgun (WGS) entry which is preliminary data.</text>
</comment>
<feature type="domain" description="Glycine-rich" evidence="2">
    <location>
        <begin position="32"/>
        <end position="140"/>
    </location>
</feature>
<dbReference type="InterPro" id="IPR049304">
    <property type="entry name" value="Gly_rich_dom"/>
</dbReference>
<dbReference type="EMBL" id="LDPU01000001">
    <property type="protein sequence ID" value="KLO55101.1"/>
    <property type="molecule type" value="Genomic_DNA"/>
</dbReference>
<proteinExistence type="predicted"/>
<dbReference type="Pfam" id="PF21722">
    <property type="entry name" value="Gly_rich_2"/>
    <property type="match status" value="1"/>
</dbReference>
<evidence type="ECO:0000259" key="2">
    <source>
        <dbReference type="Pfam" id="PF21722"/>
    </source>
</evidence>
<name>A0ABR5G4H0_9MYCO</name>